<organism evidence="4 5">
    <name type="scientific">Inhella proteolytica</name>
    <dbReference type="NCBI Taxonomy" id="2795029"/>
    <lineage>
        <taxon>Bacteria</taxon>
        <taxon>Pseudomonadati</taxon>
        <taxon>Pseudomonadota</taxon>
        <taxon>Betaproteobacteria</taxon>
        <taxon>Burkholderiales</taxon>
        <taxon>Sphaerotilaceae</taxon>
        <taxon>Inhella</taxon>
    </lineage>
</organism>
<dbReference type="Pfam" id="PF05649">
    <property type="entry name" value="Peptidase_M13_N"/>
    <property type="match status" value="1"/>
</dbReference>
<gene>
    <name evidence="4" type="ORF">I7X39_08420</name>
</gene>
<dbReference type="InterPro" id="IPR008753">
    <property type="entry name" value="Peptidase_M13_N"/>
</dbReference>
<dbReference type="Proteomes" id="UP000613266">
    <property type="component" value="Unassembled WGS sequence"/>
</dbReference>
<feature type="signal peptide" evidence="2">
    <location>
        <begin position="1"/>
        <end position="39"/>
    </location>
</feature>
<feature type="domain" description="Peptidase M13 N-terminal" evidence="3">
    <location>
        <begin position="89"/>
        <end position="223"/>
    </location>
</feature>
<dbReference type="PROSITE" id="PS51257">
    <property type="entry name" value="PROKAR_LIPOPROTEIN"/>
    <property type="match status" value="1"/>
</dbReference>
<protein>
    <recommendedName>
        <fullName evidence="3">Peptidase M13 N-terminal domain-containing protein</fullName>
    </recommendedName>
</protein>
<dbReference type="SUPFAM" id="SSF55486">
    <property type="entry name" value="Metalloproteases ('zincins'), catalytic domain"/>
    <property type="match status" value="1"/>
</dbReference>
<keyword evidence="5" id="KW-1185">Reference proteome</keyword>
<reference evidence="4" key="1">
    <citation type="submission" date="2020-12" db="EMBL/GenBank/DDBJ databases">
        <title>The genome sequence of Inhella sp. 1Y17.</title>
        <authorList>
            <person name="Liu Y."/>
        </authorList>
    </citation>
    <scope>NUCLEOTIDE SEQUENCE</scope>
    <source>
        <strain evidence="4">1Y17</strain>
    </source>
</reference>
<sequence>MSSLRLRPLLVSWLLQVVGACLPLPAAGAPALASLSAPAAPAPWPLWFHGIQAIQTHEHLAAWLGSAQGLLDTPVRLVLVDGHGGAPRLELQRGGLGLGDALRYSEANLGSYRLGLQRLALQAGEPDPLDAANRLLSLERRLAARWVQQDGGKPLASRSELPAGFNWPVFLAAARVPADASLHLAQPASLAGLSRLLADVPLADWKLYLRLHSVAQLSQAAERQGHTDGQRLTQQVHAALGRWDERMHALQQPGPTVVSHPSKPRLPALRRGI</sequence>
<dbReference type="EMBL" id="JAEDAK010000005">
    <property type="protein sequence ID" value="MBH9576928.1"/>
    <property type="molecule type" value="Genomic_DNA"/>
</dbReference>
<dbReference type="GO" id="GO:0006508">
    <property type="term" value="P:proteolysis"/>
    <property type="evidence" value="ECO:0007669"/>
    <property type="project" value="InterPro"/>
</dbReference>
<dbReference type="AlphaFoldDB" id="A0A931J382"/>
<evidence type="ECO:0000256" key="1">
    <source>
        <dbReference type="SAM" id="MobiDB-lite"/>
    </source>
</evidence>
<name>A0A931J382_9BURK</name>
<evidence type="ECO:0000259" key="3">
    <source>
        <dbReference type="Pfam" id="PF05649"/>
    </source>
</evidence>
<comment type="caution">
    <text evidence="4">The sequence shown here is derived from an EMBL/GenBank/DDBJ whole genome shotgun (WGS) entry which is preliminary data.</text>
</comment>
<feature type="chain" id="PRO_5037044318" description="Peptidase M13 N-terminal domain-containing protein" evidence="2">
    <location>
        <begin position="40"/>
        <end position="273"/>
    </location>
</feature>
<dbReference type="RefSeq" id="WP_198110584.1">
    <property type="nucleotide sequence ID" value="NZ_JAEDAK010000005.1"/>
</dbReference>
<keyword evidence="2" id="KW-0732">Signal</keyword>
<accession>A0A931J382</accession>
<dbReference type="Gene3D" id="1.10.1380.10">
    <property type="entry name" value="Neutral endopeptidase , domain2"/>
    <property type="match status" value="1"/>
</dbReference>
<feature type="region of interest" description="Disordered" evidence="1">
    <location>
        <begin position="251"/>
        <end position="273"/>
    </location>
</feature>
<dbReference type="InterPro" id="IPR042089">
    <property type="entry name" value="Peptidase_M13_dom_2"/>
</dbReference>
<proteinExistence type="predicted"/>
<evidence type="ECO:0000313" key="4">
    <source>
        <dbReference type="EMBL" id="MBH9576928.1"/>
    </source>
</evidence>
<evidence type="ECO:0000313" key="5">
    <source>
        <dbReference type="Proteomes" id="UP000613266"/>
    </source>
</evidence>
<evidence type="ECO:0000256" key="2">
    <source>
        <dbReference type="SAM" id="SignalP"/>
    </source>
</evidence>